<dbReference type="Gene3D" id="3.30.565.10">
    <property type="entry name" value="Histidine kinase-like ATPase, C-terminal domain"/>
    <property type="match status" value="1"/>
</dbReference>
<reference evidence="3 4" key="1">
    <citation type="submission" date="2013-04" db="EMBL/GenBank/DDBJ databases">
        <title>The Genome Sequence of Enterorhabdus caecimuris B7.</title>
        <authorList>
            <consortium name="The Broad Institute Genomics Platform"/>
            <consortium name="The Broad Institute Genome Sequencing Center for Infectious Disease"/>
            <person name="Earl A."/>
            <person name="Xavier R."/>
            <person name="Elson C."/>
            <person name="Duck W."/>
            <person name="Walker B."/>
            <person name="Young S."/>
            <person name="Zeng Q."/>
            <person name="Gargeya S."/>
            <person name="Fitzgerald M."/>
            <person name="Haas B."/>
            <person name="Abouelleil A."/>
            <person name="Allen A.W."/>
            <person name="Alvarado L."/>
            <person name="Arachchi H.M."/>
            <person name="Berlin A.M."/>
            <person name="Chapman S.B."/>
            <person name="Gainer-Dewar J."/>
            <person name="Goldberg J."/>
            <person name="Griggs A."/>
            <person name="Gujja S."/>
            <person name="Hansen M."/>
            <person name="Howarth C."/>
            <person name="Imamovic A."/>
            <person name="Ireland A."/>
            <person name="Larimer J."/>
            <person name="McCowan C."/>
            <person name="Murphy C."/>
            <person name="Pearson M."/>
            <person name="Poon T.W."/>
            <person name="Priest M."/>
            <person name="Roberts A."/>
            <person name="Saif S."/>
            <person name="Shea T."/>
            <person name="Sisk P."/>
            <person name="Sykes S."/>
            <person name="Wortman J."/>
            <person name="Nusbaum C."/>
            <person name="Birren B."/>
        </authorList>
    </citation>
    <scope>NUCLEOTIDE SEQUENCE [LARGE SCALE GENOMIC DNA]</scope>
    <source>
        <strain evidence="3 4">B7</strain>
    </source>
</reference>
<feature type="transmembrane region" description="Helical" evidence="1">
    <location>
        <begin position="32"/>
        <end position="53"/>
    </location>
</feature>
<feature type="domain" description="Histidine kinase/HSP90-like ATPase" evidence="2">
    <location>
        <begin position="176"/>
        <end position="290"/>
    </location>
</feature>
<protein>
    <recommendedName>
        <fullName evidence="2">Histidine kinase/HSP90-like ATPase domain-containing protein</fullName>
    </recommendedName>
</protein>
<comment type="caution">
    <text evidence="3">The sequence shown here is derived from an EMBL/GenBank/DDBJ whole genome shotgun (WGS) entry which is preliminary data.</text>
</comment>
<accession>R9L235</accession>
<dbReference type="OrthoDB" id="3173688at2"/>
<sequence length="301" mass="32846">MLRRISSILLPFSQLCCGIVALNWLWRLDFSWGYFVVAGAIILACVPVDFLVLREMKRAQHAQAARMGVQALEDQEKALQSYRESMERHREDVLHVRRAAAEELGRAQELLANGSDDSWEHANEAIALLDSIGGRLCDHPSVNAAAAMKLRDGRAAGVDMDCSLHLPACLAVRASELCTVIVNLADNAVAGARRAKAAGVREPHVSLRAFQRGEYLVVEARNSIASTDEPKFRMMLDGRRKRGARPSGPESHGWGLAIVEGIAKRYGGALTAHVEDGMARTTVMLHVPEREGCGGMGEDLS</sequence>
<dbReference type="HOGENOM" id="CLU_923583_0_0_11"/>
<dbReference type="eggNOG" id="COG0642">
    <property type="taxonomic scope" value="Bacteria"/>
</dbReference>
<evidence type="ECO:0000313" key="3">
    <source>
        <dbReference type="EMBL" id="EOS52613.1"/>
    </source>
</evidence>
<dbReference type="Proteomes" id="UP000014204">
    <property type="component" value="Unassembled WGS sequence"/>
</dbReference>
<keyword evidence="1" id="KW-0472">Membrane</keyword>
<dbReference type="InterPro" id="IPR036890">
    <property type="entry name" value="HATPase_C_sf"/>
</dbReference>
<evidence type="ECO:0000259" key="2">
    <source>
        <dbReference type="Pfam" id="PF02518"/>
    </source>
</evidence>
<dbReference type="RefSeq" id="WP_016308877.1">
    <property type="nucleotide sequence ID" value="NZ_KE159646.1"/>
</dbReference>
<keyword evidence="1" id="KW-1133">Transmembrane helix</keyword>
<keyword evidence="1" id="KW-0812">Transmembrane</keyword>
<dbReference type="EMBL" id="ASSY01000005">
    <property type="protein sequence ID" value="EOS52613.1"/>
    <property type="molecule type" value="Genomic_DNA"/>
</dbReference>
<feature type="transmembrane region" description="Helical" evidence="1">
    <location>
        <begin position="7"/>
        <end position="26"/>
    </location>
</feature>
<name>R9L235_9ACTN</name>
<dbReference type="SUPFAM" id="SSF55874">
    <property type="entry name" value="ATPase domain of HSP90 chaperone/DNA topoisomerase II/histidine kinase"/>
    <property type="match status" value="1"/>
</dbReference>
<evidence type="ECO:0000256" key="1">
    <source>
        <dbReference type="SAM" id="Phobius"/>
    </source>
</evidence>
<dbReference type="AlphaFoldDB" id="R9L235"/>
<dbReference type="GeneID" id="82190242"/>
<proteinExistence type="predicted"/>
<gene>
    <name evidence="3" type="ORF">C811_00649</name>
</gene>
<organism evidence="3 4">
    <name type="scientific">Adlercreutzia caecimuris B7</name>
    <dbReference type="NCBI Taxonomy" id="1235794"/>
    <lineage>
        <taxon>Bacteria</taxon>
        <taxon>Bacillati</taxon>
        <taxon>Actinomycetota</taxon>
        <taxon>Coriobacteriia</taxon>
        <taxon>Eggerthellales</taxon>
        <taxon>Eggerthellaceae</taxon>
        <taxon>Adlercreutzia</taxon>
    </lineage>
</organism>
<dbReference type="Pfam" id="PF02518">
    <property type="entry name" value="HATPase_c"/>
    <property type="match status" value="1"/>
</dbReference>
<dbReference type="InterPro" id="IPR003594">
    <property type="entry name" value="HATPase_dom"/>
</dbReference>
<evidence type="ECO:0000313" key="4">
    <source>
        <dbReference type="Proteomes" id="UP000014204"/>
    </source>
</evidence>
<keyword evidence="4" id="KW-1185">Reference proteome</keyword>
<dbReference type="STRING" id="1235794.C811_00649"/>